<accession>A0AAV9DML6</accession>
<dbReference type="EMBL" id="JAUJYO010000012">
    <property type="protein sequence ID" value="KAK1302359.1"/>
    <property type="molecule type" value="Genomic_DNA"/>
</dbReference>
<dbReference type="SUPFAM" id="SSF56219">
    <property type="entry name" value="DNase I-like"/>
    <property type="match status" value="1"/>
</dbReference>
<comment type="caution">
    <text evidence="1">The sequence shown here is derived from an EMBL/GenBank/DDBJ whole genome shotgun (WGS) entry which is preliminary data.</text>
</comment>
<gene>
    <name evidence="1" type="ORF">QJS10_CPB12g00903</name>
</gene>
<dbReference type="Gene3D" id="3.60.10.10">
    <property type="entry name" value="Endonuclease/exonuclease/phosphatase"/>
    <property type="match status" value="1"/>
</dbReference>
<keyword evidence="2" id="KW-1185">Reference proteome</keyword>
<evidence type="ECO:0000313" key="1">
    <source>
        <dbReference type="EMBL" id="KAK1302359.1"/>
    </source>
</evidence>
<protein>
    <submittedName>
        <fullName evidence="1">Uncharacterized protein</fullName>
    </submittedName>
</protein>
<name>A0AAV9DML6_ACOCL</name>
<dbReference type="AlphaFoldDB" id="A0AAV9DML6"/>
<evidence type="ECO:0000313" key="2">
    <source>
        <dbReference type="Proteomes" id="UP001180020"/>
    </source>
</evidence>
<sequence length="138" mass="15055">MSAETIRAVGGGRLDECAFKGAAGASGGAAILWDNRKWALTGQSVGSFSVSVLLTCRNSRWKWTCSCVYGPHESLWAELTAACMRWGAPWLVMGDFNVTRFIEDRNHPGPTTPAMTSFSNWIDGEALVDIPITNHEFT</sequence>
<dbReference type="InterPro" id="IPR036691">
    <property type="entry name" value="Endo/exonu/phosph_ase_sf"/>
</dbReference>
<reference evidence="1" key="2">
    <citation type="submission" date="2023-06" db="EMBL/GenBank/DDBJ databases">
        <authorList>
            <person name="Ma L."/>
            <person name="Liu K.-W."/>
            <person name="Li Z."/>
            <person name="Hsiao Y.-Y."/>
            <person name="Qi Y."/>
            <person name="Fu T."/>
            <person name="Tang G."/>
            <person name="Zhang D."/>
            <person name="Sun W.-H."/>
            <person name="Liu D.-K."/>
            <person name="Li Y."/>
            <person name="Chen G.-Z."/>
            <person name="Liu X.-D."/>
            <person name="Liao X.-Y."/>
            <person name="Jiang Y.-T."/>
            <person name="Yu X."/>
            <person name="Hao Y."/>
            <person name="Huang J."/>
            <person name="Zhao X.-W."/>
            <person name="Ke S."/>
            <person name="Chen Y.-Y."/>
            <person name="Wu W.-L."/>
            <person name="Hsu J.-L."/>
            <person name="Lin Y.-F."/>
            <person name="Huang M.-D."/>
            <person name="Li C.-Y."/>
            <person name="Huang L."/>
            <person name="Wang Z.-W."/>
            <person name="Zhao X."/>
            <person name="Zhong W.-Y."/>
            <person name="Peng D.-H."/>
            <person name="Ahmad S."/>
            <person name="Lan S."/>
            <person name="Zhang J.-S."/>
            <person name="Tsai W.-C."/>
            <person name="Van De Peer Y."/>
            <person name="Liu Z.-J."/>
        </authorList>
    </citation>
    <scope>NUCLEOTIDE SEQUENCE</scope>
    <source>
        <strain evidence="1">CP</strain>
        <tissue evidence="1">Leaves</tissue>
    </source>
</reference>
<organism evidence="1 2">
    <name type="scientific">Acorus calamus</name>
    <name type="common">Sweet flag</name>
    <dbReference type="NCBI Taxonomy" id="4465"/>
    <lineage>
        <taxon>Eukaryota</taxon>
        <taxon>Viridiplantae</taxon>
        <taxon>Streptophyta</taxon>
        <taxon>Embryophyta</taxon>
        <taxon>Tracheophyta</taxon>
        <taxon>Spermatophyta</taxon>
        <taxon>Magnoliopsida</taxon>
        <taxon>Liliopsida</taxon>
        <taxon>Acoraceae</taxon>
        <taxon>Acorus</taxon>
    </lineage>
</organism>
<proteinExistence type="predicted"/>
<dbReference type="Proteomes" id="UP001180020">
    <property type="component" value="Unassembled WGS sequence"/>
</dbReference>
<reference evidence="1" key="1">
    <citation type="journal article" date="2023" name="Nat. Commun.">
        <title>Diploid and tetraploid genomes of Acorus and the evolution of monocots.</title>
        <authorList>
            <person name="Ma L."/>
            <person name="Liu K.W."/>
            <person name="Li Z."/>
            <person name="Hsiao Y.Y."/>
            <person name="Qi Y."/>
            <person name="Fu T."/>
            <person name="Tang G.D."/>
            <person name="Zhang D."/>
            <person name="Sun W.H."/>
            <person name="Liu D.K."/>
            <person name="Li Y."/>
            <person name="Chen G.Z."/>
            <person name="Liu X.D."/>
            <person name="Liao X.Y."/>
            <person name="Jiang Y.T."/>
            <person name="Yu X."/>
            <person name="Hao Y."/>
            <person name="Huang J."/>
            <person name="Zhao X.W."/>
            <person name="Ke S."/>
            <person name="Chen Y.Y."/>
            <person name="Wu W.L."/>
            <person name="Hsu J.L."/>
            <person name="Lin Y.F."/>
            <person name="Huang M.D."/>
            <person name="Li C.Y."/>
            <person name="Huang L."/>
            <person name="Wang Z.W."/>
            <person name="Zhao X."/>
            <person name="Zhong W.Y."/>
            <person name="Peng D.H."/>
            <person name="Ahmad S."/>
            <person name="Lan S."/>
            <person name="Zhang J.S."/>
            <person name="Tsai W.C."/>
            <person name="Van de Peer Y."/>
            <person name="Liu Z.J."/>
        </authorList>
    </citation>
    <scope>NUCLEOTIDE SEQUENCE</scope>
    <source>
        <strain evidence="1">CP</strain>
    </source>
</reference>